<dbReference type="EMBL" id="SIRL01000009">
    <property type="protein sequence ID" value="TBN49017.1"/>
    <property type="molecule type" value="Genomic_DNA"/>
</dbReference>
<evidence type="ECO:0000256" key="1">
    <source>
        <dbReference type="SAM" id="Phobius"/>
    </source>
</evidence>
<reference evidence="3" key="2">
    <citation type="submission" date="2017-06" db="EMBL/GenBank/DDBJ databases">
        <authorList>
            <person name="Kim H.J."/>
            <person name="Triplett B.A."/>
        </authorList>
    </citation>
    <scope>NUCLEOTIDE SEQUENCE [LARGE SCALE GENOMIC DNA]</scope>
    <source>
        <strain evidence="3">DSM 26170</strain>
    </source>
</reference>
<feature type="transmembrane region" description="Helical" evidence="1">
    <location>
        <begin position="174"/>
        <end position="193"/>
    </location>
</feature>
<feature type="chain" id="PRO_5011969247" evidence="2">
    <location>
        <begin position="21"/>
        <end position="199"/>
    </location>
</feature>
<organism evidence="3 5">
    <name type="scientific">Paracoccus sediminis</name>
    <dbReference type="NCBI Taxonomy" id="1214787"/>
    <lineage>
        <taxon>Bacteria</taxon>
        <taxon>Pseudomonadati</taxon>
        <taxon>Pseudomonadota</taxon>
        <taxon>Alphaproteobacteria</taxon>
        <taxon>Rhodobacterales</taxon>
        <taxon>Paracoccaceae</taxon>
        <taxon>Paracoccus</taxon>
    </lineage>
</organism>
<dbReference type="Proteomes" id="UP000292859">
    <property type="component" value="Unassembled WGS sequence"/>
</dbReference>
<dbReference type="Proteomes" id="UP000198409">
    <property type="component" value="Unassembled WGS sequence"/>
</dbReference>
<proteinExistence type="predicted"/>
<dbReference type="EMBL" id="FZNM01000008">
    <property type="protein sequence ID" value="SNR54252.1"/>
    <property type="molecule type" value="Genomic_DNA"/>
</dbReference>
<dbReference type="AlphaFoldDB" id="A0A238X6J0"/>
<reference evidence="5" key="1">
    <citation type="submission" date="2017-06" db="EMBL/GenBank/DDBJ databases">
        <authorList>
            <person name="Varghese N."/>
            <person name="Submissions S."/>
        </authorList>
    </citation>
    <scope>NUCLEOTIDE SEQUENCE [LARGE SCALE GENOMIC DNA]</scope>
    <source>
        <strain evidence="5">DSM 26170</strain>
    </source>
</reference>
<keyword evidence="1" id="KW-1133">Transmembrane helix</keyword>
<accession>A0A238X6J0</accession>
<evidence type="ECO:0000313" key="3">
    <source>
        <dbReference type="EMBL" id="SNR54252.1"/>
    </source>
</evidence>
<keyword evidence="1" id="KW-0812">Transmembrane</keyword>
<evidence type="ECO:0000313" key="5">
    <source>
        <dbReference type="Proteomes" id="UP000198409"/>
    </source>
</evidence>
<dbReference type="OrthoDB" id="7869561at2"/>
<name>A0A238X6J0_9RHOB</name>
<evidence type="ECO:0000256" key="2">
    <source>
        <dbReference type="SAM" id="SignalP"/>
    </source>
</evidence>
<feature type="signal peptide" evidence="2">
    <location>
        <begin position="1"/>
        <end position="20"/>
    </location>
</feature>
<evidence type="ECO:0000313" key="6">
    <source>
        <dbReference type="Proteomes" id="UP000292859"/>
    </source>
</evidence>
<dbReference type="RefSeq" id="WP_089388440.1">
    <property type="nucleotide sequence ID" value="NZ_FZNM01000008.1"/>
</dbReference>
<gene>
    <name evidence="4" type="ORF">EYF88_12970</name>
    <name evidence="3" type="ORF">SAMN06265378_10849</name>
</gene>
<keyword evidence="6" id="KW-1185">Reference proteome</keyword>
<keyword evidence="1" id="KW-0472">Membrane</keyword>
<reference evidence="4 6" key="3">
    <citation type="submission" date="2019-02" db="EMBL/GenBank/DDBJ databases">
        <authorList>
            <person name="Zhang G."/>
        </authorList>
    </citation>
    <scope>NUCLEOTIDE SEQUENCE [LARGE SCALE GENOMIC DNA]</scope>
    <source>
        <strain evidence="4 6">CMB17</strain>
    </source>
</reference>
<keyword evidence="2" id="KW-0732">Signal</keyword>
<protein>
    <submittedName>
        <fullName evidence="3">MYXO-CTERM domain-containing protein</fullName>
    </submittedName>
</protein>
<evidence type="ECO:0000313" key="4">
    <source>
        <dbReference type="EMBL" id="TBN49017.1"/>
    </source>
</evidence>
<sequence>MRASCLAFAFALLTAGTVGASTLTEGAGSAEFSGDWKSPTLVGAGPDRIAGRWSGGNDHDLLGFTGLRKGAQTVTLRFSPLAPIGATDWSFSAGGSLRYQFEAPRYGAWEGREFGSVNMQHWNRNGDFTYLLQLGEDFMGVLYLGLYGTHGSLNYDIGLPGNAVADQDVQPAPVPLPMGGALLPAGLAALALLRRRRSR</sequence>